<dbReference type="RefSeq" id="WP_281042777.1">
    <property type="nucleotide sequence ID" value="NZ_JARYGZ010000001.1"/>
</dbReference>
<evidence type="ECO:0000313" key="2">
    <source>
        <dbReference type="EMBL" id="MDH7637424.1"/>
    </source>
</evidence>
<dbReference type="InterPro" id="IPR037401">
    <property type="entry name" value="SnoaL-like"/>
</dbReference>
<name>A0ABT6MWJ6_9SPHN</name>
<dbReference type="EMBL" id="JARYGZ010000001">
    <property type="protein sequence ID" value="MDH7637424.1"/>
    <property type="molecule type" value="Genomic_DNA"/>
</dbReference>
<proteinExistence type="predicted"/>
<dbReference type="Pfam" id="PF13577">
    <property type="entry name" value="SnoaL_4"/>
    <property type="match status" value="1"/>
</dbReference>
<dbReference type="InterPro" id="IPR032710">
    <property type="entry name" value="NTF2-like_dom_sf"/>
</dbReference>
<feature type="domain" description="SnoaL-like" evidence="1">
    <location>
        <begin position="8"/>
        <end position="127"/>
    </location>
</feature>
<protein>
    <submittedName>
        <fullName evidence="2">Nuclear transport factor 2 family protein</fullName>
    </submittedName>
</protein>
<comment type="caution">
    <text evidence="2">The sequence shown here is derived from an EMBL/GenBank/DDBJ whole genome shotgun (WGS) entry which is preliminary data.</text>
</comment>
<dbReference type="CDD" id="cd00531">
    <property type="entry name" value="NTF2_like"/>
    <property type="match status" value="1"/>
</dbReference>
<sequence>MRGFSGAIEDRLAIRERIESYNDAVFRHDADDWAECWAEDAQWNVAGYEASGRTAIRDLWVKLMANYAQVSMFVNHGALAIDGDQAESRCYIIEMQKKQDGGEMLLSGRYDDRLKRDGDGAWRFVSRSYTVLHVKG</sequence>
<accession>A0ABT6MWJ6</accession>
<keyword evidence="3" id="KW-1185">Reference proteome</keyword>
<dbReference type="Proteomes" id="UP001160625">
    <property type="component" value="Unassembled WGS sequence"/>
</dbReference>
<dbReference type="InterPro" id="IPR011944">
    <property type="entry name" value="Steroid_delta5-4_isomerase"/>
</dbReference>
<evidence type="ECO:0000259" key="1">
    <source>
        <dbReference type="Pfam" id="PF13577"/>
    </source>
</evidence>
<dbReference type="SUPFAM" id="SSF54427">
    <property type="entry name" value="NTF2-like"/>
    <property type="match status" value="1"/>
</dbReference>
<dbReference type="NCBIfam" id="TIGR02246">
    <property type="entry name" value="SgcJ/EcaC family oxidoreductase"/>
    <property type="match status" value="1"/>
</dbReference>
<gene>
    <name evidence="2" type="ORF">QGN17_01650</name>
</gene>
<dbReference type="Gene3D" id="3.10.450.50">
    <property type="match status" value="1"/>
</dbReference>
<evidence type="ECO:0000313" key="3">
    <source>
        <dbReference type="Proteomes" id="UP001160625"/>
    </source>
</evidence>
<reference evidence="2" key="1">
    <citation type="submission" date="2023-04" db="EMBL/GenBank/DDBJ databases">
        <title>Sphingomonas sp. MAHUQ-71 isolated from rice field.</title>
        <authorList>
            <person name="Huq M.A."/>
        </authorList>
    </citation>
    <scope>NUCLEOTIDE SEQUENCE</scope>
    <source>
        <strain evidence="2">MAHUQ-71</strain>
    </source>
</reference>
<organism evidence="2 3">
    <name type="scientific">Sphingomonas oryzagri</name>
    <dbReference type="NCBI Taxonomy" id="3042314"/>
    <lineage>
        <taxon>Bacteria</taxon>
        <taxon>Pseudomonadati</taxon>
        <taxon>Pseudomonadota</taxon>
        <taxon>Alphaproteobacteria</taxon>
        <taxon>Sphingomonadales</taxon>
        <taxon>Sphingomonadaceae</taxon>
        <taxon>Sphingomonas</taxon>
    </lineage>
</organism>